<evidence type="ECO:0000313" key="3">
    <source>
        <dbReference type="Proteomes" id="UP000602510"/>
    </source>
</evidence>
<comment type="caution">
    <text evidence="2">The sequence shown here is derived from an EMBL/GenBank/DDBJ whole genome shotgun (WGS) entry which is preliminary data.</text>
</comment>
<reference evidence="2" key="1">
    <citation type="submission" date="2020-04" db="EMBL/GenBank/DDBJ databases">
        <title>Hybrid Assembly of Korean Phytophthora infestans isolates.</title>
        <authorList>
            <person name="Prokchorchik M."/>
            <person name="Lee Y."/>
            <person name="Seo J."/>
            <person name="Cho J.-H."/>
            <person name="Park Y.-E."/>
            <person name="Jang D.-C."/>
            <person name="Im J.-S."/>
            <person name="Choi J.-G."/>
            <person name="Park H.-J."/>
            <person name="Lee G.-B."/>
            <person name="Lee Y.-G."/>
            <person name="Hong S.-Y."/>
            <person name="Cho K."/>
            <person name="Sohn K.H."/>
        </authorList>
    </citation>
    <scope>NUCLEOTIDE SEQUENCE</scope>
    <source>
        <strain evidence="2">KR_1_A1</strain>
    </source>
</reference>
<feature type="compositionally biased region" description="Basic and acidic residues" evidence="1">
    <location>
        <begin position="113"/>
        <end position="130"/>
    </location>
</feature>
<sequence length="130" mass="14922">MQQRRQTEDASGSGGMPRRSLMMPFLAQPGDPFHQTPHPQPQAASFPQYPLPMEPSMRSYQHQQLTQQMPPERHYWQPPTGMDASSYAKQRRHGDSMDLGSLEACWTPTPPRESTKARRPAEHRLTQCPR</sequence>
<dbReference type="Proteomes" id="UP000602510">
    <property type="component" value="Unassembled WGS sequence"/>
</dbReference>
<keyword evidence="3" id="KW-1185">Reference proteome</keyword>
<dbReference type="AlphaFoldDB" id="A0A833W679"/>
<dbReference type="EMBL" id="WSZM01000079">
    <property type="protein sequence ID" value="KAF4044014.1"/>
    <property type="molecule type" value="Genomic_DNA"/>
</dbReference>
<evidence type="ECO:0000256" key="1">
    <source>
        <dbReference type="SAM" id="MobiDB-lite"/>
    </source>
</evidence>
<name>A0A833W679_PHYIN</name>
<feature type="region of interest" description="Disordered" evidence="1">
    <location>
        <begin position="1"/>
        <end position="130"/>
    </location>
</feature>
<organism evidence="2 3">
    <name type="scientific">Phytophthora infestans</name>
    <name type="common">Potato late blight agent</name>
    <name type="synonym">Botrytis infestans</name>
    <dbReference type="NCBI Taxonomy" id="4787"/>
    <lineage>
        <taxon>Eukaryota</taxon>
        <taxon>Sar</taxon>
        <taxon>Stramenopiles</taxon>
        <taxon>Oomycota</taxon>
        <taxon>Peronosporomycetes</taxon>
        <taxon>Peronosporales</taxon>
        <taxon>Peronosporaceae</taxon>
        <taxon>Phytophthora</taxon>
    </lineage>
</organism>
<accession>A0A833W679</accession>
<evidence type="ECO:0000313" key="2">
    <source>
        <dbReference type="EMBL" id="KAF4044014.1"/>
    </source>
</evidence>
<proteinExistence type="predicted"/>
<gene>
    <name evidence="2" type="ORF">GN244_ATG03891</name>
</gene>
<feature type="compositionally biased region" description="Polar residues" evidence="1">
    <location>
        <begin position="58"/>
        <end position="69"/>
    </location>
</feature>
<protein>
    <submittedName>
        <fullName evidence="2">Uncharacterized protein</fullName>
    </submittedName>
</protein>